<dbReference type="SUPFAM" id="SSF51735">
    <property type="entry name" value="NAD(P)-binding Rossmann-fold domains"/>
    <property type="match status" value="1"/>
</dbReference>
<organism evidence="2 3">
    <name type="scientific">Rhodococcus sovatensis</name>
    <dbReference type="NCBI Taxonomy" id="1805840"/>
    <lineage>
        <taxon>Bacteria</taxon>
        <taxon>Bacillati</taxon>
        <taxon>Actinomycetota</taxon>
        <taxon>Actinomycetes</taxon>
        <taxon>Mycobacteriales</taxon>
        <taxon>Nocardiaceae</taxon>
        <taxon>Rhodococcus</taxon>
    </lineage>
</organism>
<evidence type="ECO:0008006" key="4">
    <source>
        <dbReference type="Google" id="ProtNLM"/>
    </source>
</evidence>
<dbReference type="InterPro" id="IPR036291">
    <property type="entry name" value="NAD(P)-bd_dom_sf"/>
</dbReference>
<dbReference type="Proteomes" id="UP001432000">
    <property type="component" value="Chromosome"/>
</dbReference>
<dbReference type="EMBL" id="CP147846">
    <property type="protein sequence ID" value="WXG71868.1"/>
    <property type="molecule type" value="Genomic_DNA"/>
</dbReference>
<reference evidence="2 3" key="1">
    <citation type="submission" date="2024-03" db="EMBL/GenBank/DDBJ databases">
        <title>Natural products discovery in diverse microorganisms through a two-stage MS feature dereplication strategy.</title>
        <authorList>
            <person name="Zhang R."/>
        </authorList>
    </citation>
    <scope>NUCLEOTIDE SEQUENCE [LARGE SCALE GENOMIC DNA]</scope>
    <source>
        <strain evidence="2 3">18930</strain>
    </source>
</reference>
<proteinExistence type="predicted"/>
<feature type="region of interest" description="Disordered" evidence="1">
    <location>
        <begin position="27"/>
        <end position="48"/>
    </location>
</feature>
<evidence type="ECO:0000313" key="2">
    <source>
        <dbReference type="EMBL" id="WXG71868.1"/>
    </source>
</evidence>
<name>A0ABZ2PRK8_9NOCA</name>
<accession>A0ABZ2PRK8</accession>
<dbReference type="RefSeq" id="WP_338893644.1">
    <property type="nucleotide sequence ID" value="NZ_CP147846.1"/>
</dbReference>
<evidence type="ECO:0000313" key="3">
    <source>
        <dbReference type="Proteomes" id="UP001432000"/>
    </source>
</evidence>
<keyword evidence="3" id="KW-1185">Reference proteome</keyword>
<gene>
    <name evidence="2" type="ORF">WDS16_27610</name>
</gene>
<evidence type="ECO:0000256" key="1">
    <source>
        <dbReference type="SAM" id="MobiDB-lite"/>
    </source>
</evidence>
<protein>
    <recommendedName>
        <fullName evidence="4">Gfo/Idh/MocA-like oxidoreductase N-terminal domain-containing protein</fullName>
    </recommendedName>
</protein>
<sequence length="48" mass="4784">MSSSCETVRVALVGAGRIGRNHAEIVARRVPGGSTPGSPPLARPSTAG</sequence>